<feature type="transmembrane region" description="Helical" evidence="1">
    <location>
        <begin position="162"/>
        <end position="185"/>
    </location>
</feature>
<reference evidence="2" key="1">
    <citation type="submission" date="2021-03" db="EMBL/GenBank/DDBJ databases">
        <title>novel species isolated from a fishpond in China.</title>
        <authorList>
            <person name="Lu H."/>
            <person name="Cai Z."/>
        </authorList>
    </citation>
    <scope>NUCLEOTIDE SEQUENCE</scope>
    <source>
        <strain evidence="2">JCM 30855</strain>
    </source>
</reference>
<feature type="transmembrane region" description="Helical" evidence="1">
    <location>
        <begin position="197"/>
        <end position="220"/>
    </location>
</feature>
<feature type="transmembrane region" description="Helical" evidence="1">
    <location>
        <begin position="76"/>
        <end position="97"/>
    </location>
</feature>
<keyword evidence="1" id="KW-0812">Transmembrane</keyword>
<dbReference type="RefSeq" id="WP_206575470.1">
    <property type="nucleotide sequence ID" value="NZ_JAFKCV010000017.1"/>
</dbReference>
<sequence>MDHLAANSQSDSDFESQKPGLWRRFKNRLGLPGKNKPRRTFREKLRQLTVSQWFYLAAFIVLLSTIGESRQPNGNVINYAVIILAGIGLIREMWHLFHTIWEKTLGKGLLLVLYAGTANLALAIAALKINHIAGVEPTPFIFTLGFTTFLTLPFWLVTATVVFFSVALVAGNLWLLICLLLRLVGIKVPIHWEDKSFVVAFMILRIIMIPALIIGLVHLVEPYAKQMDVFGDGLVLMTGPSSDVDKQNLEDMSRRELTTLLEQLTGPQRARVQARLDAAGLMEGQTEPAEAQEAVVPAVDAERPDGAAQADAAPVEEVRFIDMMVARFIYHFETYPHSACAKRPEQHALTIDDYSMFVAEKDDSPLGYRFSVEPCVPRYTKEPSESGQ</sequence>
<gene>
    <name evidence="2" type="ORF">J0A66_19160</name>
</gene>
<evidence type="ECO:0000313" key="2">
    <source>
        <dbReference type="EMBL" id="MBN7827358.1"/>
    </source>
</evidence>
<organism evidence="2 3">
    <name type="scientific">Bowmanella dokdonensis</name>
    <dbReference type="NCBI Taxonomy" id="751969"/>
    <lineage>
        <taxon>Bacteria</taxon>
        <taxon>Pseudomonadati</taxon>
        <taxon>Pseudomonadota</taxon>
        <taxon>Gammaproteobacteria</taxon>
        <taxon>Alteromonadales</taxon>
        <taxon>Alteromonadaceae</taxon>
        <taxon>Bowmanella</taxon>
    </lineage>
</organism>
<keyword evidence="1" id="KW-0472">Membrane</keyword>
<comment type="caution">
    <text evidence="2">The sequence shown here is derived from an EMBL/GenBank/DDBJ whole genome shotgun (WGS) entry which is preliminary data.</text>
</comment>
<feature type="transmembrane region" description="Helical" evidence="1">
    <location>
        <begin position="109"/>
        <end position="127"/>
    </location>
</feature>
<keyword evidence="1" id="KW-1133">Transmembrane helix</keyword>
<dbReference type="Proteomes" id="UP000664654">
    <property type="component" value="Unassembled WGS sequence"/>
</dbReference>
<feature type="transmembrane region" description="Helical" evidence="1">
    <location>
        <begin position="139"/>
        <end position="156"/>
    </location>
</feature>
<evidence type="ECO:0000313" key="3">
    <source>
        <dbReference type="Proteomes" id="UP000664654"/>
    </source>
</evidence>
<dbReference type="AlphaFoldDB" id="A0A939DQZ4"/>
<evidence type="ECO:0000256" key="1">
    <source>
        <dbReference type="SAM" id="Phobius"/>
    </source>
</evidence>
<dbReference type="EMBL" id="JAFKCV010000017">
    <property type="protein sequence ID" value="MBN7827358.1"/>
    <property type="molecule type" value="Genomic_DNA"/>
</dbReference>
<accession>A0A939DQZ4</accession>
<name>A0A939DQZ4_9ALTE</name>
<protein>
    <submittedName>
        <fullName evidence="2">Uncharacterized protein</fullName>
    </submittedName>
</protein>
<feature type="transmembrane region" description="Helical" evidence="1">
    <location>
        <begin position="45"/>
        <end position="64"/>
    </location>
</feature>
<keyword evidence="3" id="KW-1185">Reference proteome</keyword>
<proteinExistence type="predicted"/>